<dbReference type="InterPro" id="IPR036059">
    <property type="entry name" value="TldD/PmbA_sf"/>
</dbReference>
<comment type="similarity">
    <text evidence="1">Belongs to the peptidase U62 family.</text>
</comment>
<evidence type="ECO:0000256" key="2">
    <source>
        <dbReference type="ARBA" id="ARBA00022670"/>
    </source>
</evidence>
<dbReference type="InterPro" id="IPR002510">
    <property type="entry name" value="Metalloprtase-TldD/E_N"/>
</dbReference>
<evidence type="ECO:0000313" key="8">
    <source>
        <dbReference type="Proteomes" id="UP001595975"/>
    </source>
</evidence>
<keyword evidence="2" id="KW-0645">Protease</keyword>
<comment type="caution">
    <text evidence="7">The sequence shown here is derived from an EMBL/GenBank/DDBJ whole genome shotgun (WGS) entry which is preliminary data.</text>
</comment>
<keyword evidence="3" id="KW-0378">Hydrolase</keyword>
<evidence type="ECO:0000256" key="3">
    <source>
        <dbReference type="ARBA" id="ARBA00022801"/>
    </source>
</evidence>
<dbReference type="InterPro" id="IPR035068">
    <property type="entry name" value="TldD/PmbA_N"/>
</dbReference>
<dbReference type="EMBL" id="JBHSOF010000030">
    <property type="protein sequence ID" value="MFC5665637.1"/>
    <property type="molecule type" value="Genomic_DNA"/>
</dbReference>
<reference evidence="8" key="1">
    <citation type="journal article" date="2019" name="Int. J. Syst. Evol. Microbiol.">
        <title>The Global Catalogue of Microorganisms (GCM) 10K type strain sequencing project: providing services to taxonomists for standard genome sequencing and annotation.</title>
        <authorList>
            <consortium name="The Broad Institute Genomics Platform"/>
            <consortium name="The Broad Institute Genome Sequencing Center for Infectious Disease"/>
            <person name="Wu L."/>
            <person name="Ma J."/>
        </authorList>
    </citation>
    <scope>NUCLEOTIDE SEQUENCE [LARGE SCALE GENOMIC DNA]</scope>
    <source>
        <strain evidence="8">CGMCC 4.1437</strain>
    </source>
</reference>
<keyword evidence="8" id="KW-1185">Reference proteome</keyword>
<dbReference type="Gene3D" id="3.30.2290.10">
    <property type="entry name" value="PmbA/TldD superfamily"/>
    <property type="match status" value="1"/>
</dbReference>
<dbReference type="InterPro" id="IPR045569">
    <property type="entry name" value="Metalloprtase-TldD/E_C"/>
</dbReference>
<feature type="domain" description="Metalloprotease TldD/E C-terminal" evidence="6">
    <location>
        <begin position="276"/>
        <end position="522"/>
    </location>
</feature>
<dbReference type="RefSeq" id="WP_380227307.1">
    <property type="nucleotide sequence ID" value="NZ_JBHSOF010000030.1"/>
</dbReference>
<dbReference type="Pfam" id="PF19289">
    <property type="entry name" value="PmbA_TldD_3rd"/>
    <property type="match status" value="1"/>
</dbReference>
<proteinExistence type="inferred from homology"/>
<evidence type="ECO:0000313" key="7">
    <source>
        <dbReference type="EMBL" id="MFC5665637.1"/>
    </source>
</evidence>
<dbReference type="SUPFAM" id="SSF111283">
    <property type="entry name" value="Putative modulator of DNA gyrase, PmbA/TldD"/>
    <property type="match status" value="1"/>
</dbReference>
<gene>
    <name evidence="7" type="ORF">ACFP3U_21985</name>
</gene>
<accession>A0ABW0X4Z5</accession>
<keyword evidence="4" id="KW-0482">Metalloprotease</keyword>
<dbReference type="Pfam" id="PF01523">
    <property type="entry name" value="PmbA_TldD_1st"/>
    <property type="match status" value="1"/>
</dbReference>
<organism evidence="7 8">
    <name type="scientific">Kitasatospora misakiensis</name>
    <dbReference type="NCBI Taxonomy" id="67330"/>
    <lineage>
        <taxon>Bacteria</taxon>
        <taxon>Bacillati</taxon>
        <taxon>Actinomycetota</taxon>
        <taxon>Actinomycetes</taxon>
        <taxon>Kitasatosporales</taxon>
        <taxon>Streptomycetaceae</taxon>
        <taxon>Kitasatospora</taxon>
    </lineage>
</organism>
<feature type="domain" description="Metalloprotease TldD/E N-terminal" evidence="5">
    <location>
        <begin position="48"/>
        <end position="112"/>
    </location>
</feature>
<evidence type="ECO:0000259" key="5">
    <source>
        <dbReference type="Pfam" id="PF01523"/>
    </source>
</evidence>
<protein>
    <submittedName>
        <fullName evidence="7">TldD/PmbA family protein</fullName>
    </submittedName>
</protein>
<sequence>MPPLPPTSTPPTRGSAPREVDPLFLAYPLRVLADAALTRARELGATHADFRLERVRSASWRLRDARPAGTSDSVQLGFAVRVLLDGAWGFAAGVDLTTDAAARVAEQAVAVARLSGGISRAAGSAERVELAAEPVHRDVTWVSAYEVNPFEVPDAEKTALLAGWSSRLLAAEGVSHVQATLLTVQENKFYADTAGTVTTQQRIRLHPVLEATSVDGRTGAFESMRTLAPPVGRGWEYLTGAPGSPGLPGAGWDWDAELAELPVLLAEKRKAPSVEPGRYDLVIDPSNLWLTIHESIGHATELDRALGYEAAYAGTSFATFDQLGSLRYGSELMHVTGDRTAEHGLSTVGYDDEGVAAQSWDLVKDGVLVGYQLDRAMAELKGFGRSNGCAYADSPAHVPVQRMANVSLQPAADGPSTEGLFAGVENGLYIVGDRSWSIDMQRYNFQFTGQRAYAIKNGELAGQVKDFAYQATTTDFWGSMTAVGGPQTYVLGGAFNCGKAQPGQVAAVSHGCPSALFRNVNVLNTQQEAGH</sequence>
<evidence type="ECO:0000256" key="1">
    <source>
        <dbReference type="ARBA" id="ARBA00005836"/>
    </source>
</evidence>
<evidence type="ECO:0000256" key="4">
    <source>
        <dbReference type="ARBA" id="ARBA00023049"/>
    </source>
</evidence>
<dbReference type="Proteomes" id="UP001595975">
    <property type="component" value="Unassembled WGS sequence"/>
</dbReference>
<evidence type="ECO:0000259" key="6">
    <source>
        <dbReference type="Pfam" id="PF19289"/>
    </source>
</evidence>
<dbReference type="PANTHER" id="PTHR30624:SF10">
    <property type="entry name" value="CONSERVED PROTEIN"/>
    <property type="match status" value="1"/>
</dbReference>
<dbReference type="PANTHER" id="PTHR30624">
    <property type="entry name" value="UNCHARACTERIZED PROTEIN TLDD AND PMBA"/>
    <property type="match status" value="1"/>
</dbReference>
<name>A0ABW0X4Z5_9ACTN</name>
<dbReference type="InterPro" id="IPR051463">
    <property type="entry name" value="Peptidase_U62_metallo"/>
</dbReference>